<keyword evidence="2" id="KW-1185">Reference proteome</keyword>
<evidence type="ECO:0000313" key="2">
    <source>
        <dbReference type="Proteomes" id="UP000199220"/>
    </source>
</evidence>
<dbReference type="STRING" id="648782.SAMN04488554_3131"/>
<name>A0A1H5M3B1_9MICO</name>
<evidence type="ECO:0000313" key="1">
    <source>
        <dbReference type="EMBL" id="SEE83869.1"/>
    </source>
</evidence>
<sequence>MSSSRRTPRHRFPAILSILTALLLLVGCAESGDDTRPLSAEESELLALTRFRNFDAGVREAMFAVTDSGTRYEVDAWVDFPAGTGYGTVTSPATGESSTLAWTSQGVATGAPSRPGAAPLPPPVDGWTSSSLVPQQSRLHAVLAVLITLGSDRPDNPVLLTQTDARWLREDTIAGADVTVFRGPSSDTVATADASGADGATAEVRYWVSADSTLHRLELSLGGGAEWVTVDLNDASDVAFDLTQLS</sequence>
<accession>A0A1H5M3B1</accession>
<organism evidence="1 2">
    <name type="scientific">Ruania alba</name>
    <dbReference type="NCBI Taxonomy" id="648782"/>
    <lineage>
        <taxon>Bacteria</taxon>
        <taxon>Bacillati</taxon>
        <taxon>Actinomycetota</taxon>
        <taxon>Actinomycetes</taxon>
        <taxon>Micrococcales</taxon>
        <taxon>Ruaniaceae</taxon>
        <taxon>Ruania</taxon>
    </lineage>
</organism>
<gene>
    <name evidence="1" type="ORF">SAMN04488554_3131</name>
</gene>
<protein>
    <recommendedName>
        <fullName evidence="3">Lipoprotein</fullName>
    </recommendedName>
</protein>
<dbReference type="AlphaFoldDB" id="A0A1H5M3B1"/>
<dbReference type="OrthoDB" id="3673753at2"/>
<dbReference type="RefSeq" id="WP_089773973.1">
    <property type="nucleotide sequence ID" value="NZ_FNTX01000002.1"/>
</dbReference>
<dbReference type="EMBL" id="FNTX01000002">
    <property type="protein sequence ID" value="SEE83869.1"/>
    <property type="molecule type" value="Genomic_DNA"/>
</dbReference>
<dbReference type="PROSITE" id="PS51257">
    <property type="entry name" value="PROKAR_LIPOPROTEIN"/>
    <property type="match status" value="1"/>
</dbReference>
<dbReference type="Proteomes" id="UP000199220">
    <property type="component" value="Unassembled WGS sequence"/>
</dbReference>
<evidence type="ECO:0008006" key="3">
    <source>
        <dbReference type="Google" id="ProtNLM"/>
    </source>
</evidence>
<proteinExistence type="predicted"/>
<reference evidence="2" key="1">
    <citation type="submission" date="2016-10" db="EMBL/GenBank/DDBJ databases">
        <authorList>
            <person name="Varghese N."/>
            <person name="Submissions S."/>
        </authorList>
    </citation>
    <scope>NUCLEOTIDE SEQUENCE [LARGE SCALE GENOMIC DNA]</scope>
    <source>
        <strain evidence="2">DSM 21368</strain>
    </source>
</reference>